<name>A0A4Q8QEX8_9FLAO</name>
<dbReference type="PANTHER" id="PTHR36444:SF2">
    <property type="entry name" value="TRANSCRIPTIONAL REGULATOR PROTEIN YOBU-RELATED"/>
    <property type="match status" value="1"/>
</dbReference>
<dbReference type="PANTHER" id="PTHR36444">
    <property type="entry name" value="TRANSCRIPTIONAL REGULATOR PROTEIN YOBU-RELATED"/>
    <property type="match status" value="1"/>
</dbReference>
<dbReference type="EMBL" id="SGIU01000002">
    <property type="protein sequence ID" value="TAI48207.1"/>
    <property type="molecule type" value="Genomic_DNA"/>
</dbReference>
<keyword evidence="3" id="KW-1185">Reference proteome</keyword>
<evidence type="ECO:0000313" key="2">
    <source>
        <dbReference type="EMBL" id="TAI48207.1"/>
    </source>
</evidence>
<dbReference type="Gene3D" id="3.20.80.10">
    <property type="entry name" value="Regulatory factor, effector binding domain"/>
    <property type="match status" value="1"/>
</dbReference>
<dbReference type="Pfam" id="PF14526">
    <property type="entry name" value="Cass2"/>
    <property type="match status" value="1"/>
</dbReference>
<proteinExistence type="predicted"/>
<sequence>MDCFKIIGIAMETTNQNGQSLHDIEKLWGRFWGEDIQSQVPNRVNTDIYAVYTDYENQDLGKYTIIIGLPVITLDDIPKGFTGRELCIGKSQKFVSKGKMPEAIVKTWTEIWENKALKRAFHVDVTIHGAKYYDGDNAEVETYISIL</sequence>
<dbReference type="SUPFAM" id="SSF55136">
    <property type="entry name" value="Probable bacterial effector-binding domain"/>
    <property type="match status" value="1"/>
</dbReference>
<dbReference type="OrthoDB" id="9801008at2"/>
<dbReference type="InterPro" id="IPR011256">
    <property type="entry name" value="Reg_factor_effector_dom_sf"/>
</dbReference>
<dbReference type="Proteomes" id="UP000291981">
    <property type="component" value="Unassembled WGS sequence"/>
</dbReference>
<evidence type="ECO:0000313" key="3">
    <source>
        <dbReference type="Proteomes" id="UP000291981"/>
    </source>
</evidence>
<reference evidence="2 3" key="1">
    <citation type="submission" date="2019-02" db="EMBL/GenBank/DDBJ databases">
        <title>Draft genome sequence of Muricauda sp. 176CP4-71.</title>
        <authorList>
            <person name="Park J.-S."/>
        </authorList>
    </citation>
    <scope>NUCLEOTIDE SEQUENCE [LARGE SCALE GENOMIC DNA]</scope>
    <source>
        <strain evidence="2 3">176CP4-71</strain>
    </source>
</reference>
<evidence type="ECO:0000259" key="1">
    <source>
        <dbReference type="SMART" id="SM00871"/>
    </source>
</evidence>
<feature type="domain" description="AraC effector-binding" evidence="1">
    <location>
        <begin position="1"/>
        <end position="147"/>
    </location>
</feature>
<accession>A0A4Q8QEX8</accession>
<dbReference type="SMART" id="SM00871">
    <property type="entry name" value="AraC_E_bind"/>
    <property type="match status" value="1"/>
</dbReference>
<dbReference type="AlphaFoldDB" id="A0A4Q8QEX8"/>
<comment type="caution">
    <text evidence="2">The sequence shown here is derived from an EMBL/GenBank/DDBJ whole genome shotgun (WGS) entry which is preliminary data.</text>
</comment>
<gene>
    <name evidence="2" type="ORF">EW142_13060</name>
</gene>
<organism evidence="2 3">
    <name type="scientific">Flagellimonas allohymeniacidonis</name>
    <dbReference type="NCBI Taxonomy" id="2517819"/>
    <lineage>
        <taxon>Bacteria</taxon>
        <taxon>Pseudomonadati</taxon>
        <taxon>Bacteroidota</taxon>
        <taxon>Flavobacteriia</taxon>
        <taxon>Flavobacteriales</taxon>
        <taxon>Flavobacteriaceae</taxon>
        <taxon>Flagellimonas</taxon>
    </lineage>
</organism>
<protein>
    <submittedName>
        <fullName evidence="2">AraC family transcriptional regulator</fullName>
    </submittedName>
</protein>
<dbReference type="InterPro" id="IPR029441">
    <property type="entry name" value="Cass2"/>
</dbReference>
<dbReference type="InterPro" id="IPR010499">
    <property type="entry name" value="AraC_E-bd"/>
</dbReference>
<dbReference type="InterPro" id="IPR053182">
    <property type="entry name" value="YobU-like_regulator"/>
</dbReference>